<evidence type="ECO:0008006" key="3">
    <source>
        <dbReference type="Google" id="ProtNLM"/>
    </source>
</evidence>
<name>A0ABQ0DZ40_9EUKA</name>
<keyword evidence="2" id="KW-1185">Reference proteome</keyword>
<evidence type="ECO:0000313" key="2">
    <source>
        <dbReference type="Proteomes" id="UP001628156"/>
    </source>
</evidence>
<reference evidence="1 2" key="1">
    <citation type="journal article" date="2019" name="PLoS Negl. Trop. Dis.">
        <title>Whole genome sequencing of Entamoeba nuttalli reveals mammalian host-related molecular signatures and a novel octapeptide-repeat surface protein.</title>
        <authorList>
            <person name="Tanaka M."/>
            <person name="Makiuchi T."/>
            <person name="Komiyama T."/>
            <person name="Shiina T."/>
            <person name="Osaki K."/>
            <person name="Tachibana H."/>
        </authorList>
    </citation>
    <scope>NUCLEOTIDE SEQUENCE [LARGE SCALE GENOMIC DNA]</scope>
    <source>
        <strain evidence="1 2">P19-061405</strain>
    </source>
</reference>
<dbReference type="Pfam" id="PF12070">
    <property type="entry name" value="SCAI"/>
    <property type="match status" value="2"/>
</dbReference>
<comment type="caution">
    <text evidence="1">The sequence shown here is derived from an EMBL/GenBank/DDBJ whole genome shotgun (WGS) entry which is preliminary data.</text>
</comment>
<evidence type="ECO:0000313" key="1">
    <source>
        <dbReference type="EMBL" id="GAB1228128.1"/>
    </source>
</evidence>
<sequence length="559" mass="65160">MLPNQRPSQSPRQQDDRICDKYLKLCEKSSLLFSQLYETSFLGEGWRPLYQRTFTTFAKLWKLQQTCRSILENGKVHFKRYDVGEIAAKIAQLYYHYYLRTSETQFLNEALTYYQEIKRHNYYKEDSSIQRSFVLQRTLRFHARFLLVCLLTDKLKMGENVLSDFALTSAQLATETLIHPNLQNHQLLAEEMKYIVMNIVNFLVPTREGRVSYSALSRINPQLVFNTKPKTNNRNGLKMFSAILLDNKPNSYSFSELSISLLRMMYALEFNYQLMAPEQLNEWKNPRKHLLRNVSIPKTLNYIASTFCDMPNNTFMLLYLSSTVHEDTIQGYTSTNGLFMSSYGNQQHILHPEDLLPFLRKPMLLIIDSDKQNSFIQLSQKHFDVPHLSLFGPIGAWKLNTCPLPHDSIFTKTQGKYLQVFSNKKDSIFNLFLNDSLGAFCRMTDVDQMTPDTKEECSNLLKVFYEKLSNEFFTCPKVHQTIQLFMADPFARMLILRFVFCRLVLLSLKLPGDADNFDVLLPTSNPQIPSEIYESDTCKNIVKDLANVLSNSNWFDFDE</sequence>
<dbReference type="Proteomes" id="UP001628156">
    <property type="component" value="Unassembled WGS sequence"/>
</dbReference>
<proteinExistence type="predicted"/>
<dbReference type="EMBL" id="BAAFRS010000378">
    <property type="protein sequence ID" value="GAB1228128.1"/>
    <property type="molecule type" value="Genomic_DNA"/>
</dbReference>
<protein>
    <recommendedName>
        <fullName evidence="3">Protein SCAI</fullName>
    </recommendedName>
</protein>
<organism evidence="1 2">
    <name type="scientific">Entamoeba nuttalli</name>
    <dbReference type="NCBI Taxonomy" id="412467"/>
    <lineage>
        <taxon>Eukaryota</taxon>
        <taxon>Amoebozoa</taxon>
        <taxon>Evosea</taxon>
        <taxon>Archamoebae</taxon>
        <taxon>Mastigamoebida</taxon>
        <taxon>Entamoebidae</taxon>
        <taxon>Entamoeba</taxon>
    </lineage>
</organism>
<dbReference type="InterPro" id="IPR022709">
    <property type="entry name" value="SCAI"/>
</dbReference>
<dbReference type="PANTHER" id="PTHR21243">
    <property type="entry name" value="PROTEIN SCAI"/>
    <property type="match status" value="1"/>
</dbReference>
<accession>A0ABQ0DZ40</accession>
<gene>
    <name evidence="1" type="ORF">ENUP19_0378G0008</name>
</gene>